<dbReference type="GO" id="GO:0006417">
    <property type="term" value="P:regulation of translation"/>
    <property type="evidence" value="ECO:0007669"/>
    <property type="project" value="TreeGrafter"/>
</dbReference>
<dbReference type="InterPro" id="IPR018764">
    <property type="entry name" value="RskA_C"/>
</dbReference>
<dbReference type="InterPro" id="IPR051474">
    <property type="entry name" value="Anti-sigma-K/W_factor"/>
</dbReference>
<sequence>MRGGRGGARRPEPVPPRPPAAQERPWRRFAVTCAVAVVAAFGATAVTLVVDDERIRRERVTGGNARQVGEVVSAPDARVRTRTMQGGAAATVVVSPARDRAVVLLRDLRAPGEGRAYQLWLIGVVGPARPVRLLPVGATAATTVVGPVGDAATLGLSTEPAGGSSTPTRLVVLMSLA</sequence>
<proteinExistence type="predicted"/>
<evidence type="ECO:0000259" key="3">
    <source>
        <dbReference type="Pfam" id="PF10099"/>
    </source>
</evidence>
<dbReference type="OrthoDB" id="153510at2"/>
<dbReference type="PANTHER" id="PTHR37461:SF1">
    <property type="entry name" value="ANTI-SIGMA-K FACTOR RSKA"/>
    <property type="match status" value="1"/>
</dbReference>
<evidence type="ECO:0000313" key="4">
    <source>
        <dbReference type="EMBL" id="SCL34890.1"/>
    </source>
</evidence>
<feature type="region of interest" description="Disordered" evidence="1">
    <location>
        <begin position="1"/>
        <end position="23"/>
    </location>
</feature>
<dbReference type="GO" id="GO:0016989">
    <property type="term" value="F:sigma factor antagonist activity"/>
    <property type="evidence" value="ECO:0007669"/>
    <property type="project" value="TreeGrafter"/>
</dbReference>
<feature type="domain" description="Anti-sigma K factor RskA C-terminal" evidence="3">
    <location>
        <begin position="30"/>
        <end position="168"/>
    </location>
</feature>
<protein>
    <submittedName>
        <fullName evidence="4">Anti-sigma-K factor rskA</fullName>
    </submittedName>
</protein>
<dbReference type="Pfam" id="PF10099">
    <property type="entry name" value="RskA_C"/>
    <property type="match status" value="1"/>
</dbReference>
<dbReference type="PANTHER" id="PTHR37461">
    <property type="entry name" value="ANTI-SIGMA-K FACTOR RSKA"/>
    <property type="match status" value="1"/>
</dbReference>
<evidence type="ECO:0000256" key="1">
    <source>
        <dbReference type="SAM" id="MobiDB-lite"/>
    </source>
</evidence>
<dbReference type="EMBL" id="FMHT01000003">
    <property type="protein sequence ID" value="SCL34890.1"/>
    <property type="molecule type" value="Genomic_DNA"/>
</dbReference>
<dbReference type="Proteomes" id="UP000199699">
    <property type="component" value="Unassembled WGS sequence"/>
</dbReference>
<dbReference type="RefSeq" id="WP_139128989.1">
    <property type="nucleotide sequence ID" value="NZ_FMHT01000003.1"/>
</dbReference>
<evidence type="ECO:0000313" key="5">
    <source>
        <dbReference type="Proteomes" id="UP000199699"/>
    </source>
</evidence>
<keyword evidence="2" id="KW-1133">Transmembrane helix</keyword>
<dbReference type="GO" id="GO:0005886">
    <property type="term" value="C:plasma membrane"/>
    <property type="evidence" value="ECO:0007669"/>
    <property type="project" value="InterPro"/>
</dbReference>
<feature type="transmembrane region" description="Helical" evidence="2">
    <location>
        <begin position="29"/>
        <end position="50"/>
    </location>
</feature>
<dbReference type="STRING" id="145857.GA0070616_5085"/>
<gene>
    <name evidence="4" type="ORF">GA0070616_5085</name>
</gene>
<keyword evidence="2" id="KW-0472">Membrane</keyword>
<dbReference type="AlphaFoldDB" id="A0A1C6SZD8"/>
<keyword evidence="2" id="KW-0812">Transmembrane</keyword>
<name>A0A1C6SZD8_9ACTN</name>
<accession>A0A1C6SZD8</accession>
<organism evidence="4 5">
    <name type="scientific">Micromonospora nigra</name>
    <dbReference type="NCBI Taxonomy" id="145857"/>
    <lineage>
        <taxon>Bacteria</taxon>
        <taxon>Bacillati</taxon>
        <taxon>Actinomycetota</taxon>
        <taxon>Actinomycetes</taxon>
        <taxon>Micromonosporales</taxon>
        <taxon>Micromonosporaceae</taxon>
        <taxon>Micromonospora</taxon>
    </lineage>
</organism>
<evidence type="ECO:0000256" key="2">
    <source>
        <dbReference type="SAM" id="Phobius"/>
    </source>
</evidence>
<reference evidence="4 5" key="1">
    <citation type="submission" date="2016-06" db="EMBL/GenBank/DDBJ databases">
        <authorList>
            <person name="Kjaerup R.B."/>
            <person name="Dalgaard T.S."/>
            <person name="Juul-Madsen H.R."/>
        </authorList>
    </citation>
    <scope>NUCLEOTIDE SEQUENCE [LARGE SCALE GENOMIC DNA]</scope>
    <source>
        <strain evidence="4 5">DSM 43818</strain>
    </source>
</reference>
<keyword evidence="5" id="KW-1185">Reference proteome</keyword>